<sequence length="185" mass="21521">MVASCDSQRSVFRRIAQQSYTEWPAYDSTPLYDRSSLGGLKEDIQTVASTWFDHQAHYSVDEFVSHYPVAYVEFGPHERYSVAIQYKMDQLFRLFLLKEIHGWTHETALLTYLSHHPELCEQLGLETVPDQSTLWRTWHERFTANLRETIEAAARTILIKAQDAGVTVPGEPERQLPFQRDEEES</sequence>
<protein>
    <submittedName>
        <fullName evidence="2">Uncharacterized protein</fullName>
    </submittedName>
</protein>
<proteinExistence type="predicted"/>
<gene>
    <name evidence="2" type="ORF">Harman_41120</name>
</gene>
<comment type="caution">
    <text evidence="2">The sequence shown here is derived from an EMBL/GenBank/DDBJ whole genome shotgun (WGS) entry which is preliminary data.</text>
</comment>
<evidence type="ECO:0000256" key="1">
    <source>
        <dbReference type="SAM" id="MobiDB-lite"/>
    </source>
</evidence>
<organism evidence="2 3">
    <name type="scientific">Haloarcula mannanilytica</name>
    <dbReference type="NCBI Taxonomy" id="2509225"/>
    <lineage>
        <taxon>Archaea</taxon>
        <taxon>Methanobacteriati</taxon>
        <taxon>Methanobacteriota</taxon>
        <taxon>Stenosarchaea group</taxon>
        <taxon>Halobacteria</taxon>
        <taxon>Halobacteriales</taxon>
        <taxon>Haloarculaceae</taxon>
        <taxon>Haloarcula</taxon>
    </lineage>
</organism>
<evidence type="ECO:0000313" key="2">
    <source>
        <dbReference type="EMBL" id="GCF16177.1"/>
    </source>
</evidence>
<accession>A0A4C2ER06</accession>
<reference evidence="2 3" key="1">
    <citation type="submission" date="2019-02" db="EMBL/GenBank/DDBJ databases">
        <title>Haloarcula mannanilyticum sp. nov., a mannan degrading haloarchaeon isolated from commercial salt.</title>
        <authorList>
            <person name="Enomoto S."/>
            <person name="Shimane Y."/>
            <person name="Kamekura M."/>
            <person name="Ito T."/>
            <person name="Moriya O."/>
            <person name="Ihara K."/>
            <person name="Takahashi-Ando N."/>
            <person name="Fukushima Y."/>
            <person name="Yoshida Y."/>
            <person name="Usama R."/>
            <person name="Takai K."/>
            <person name="Minegishi H."/>
        </authorList>
    </citation>
    <scope>NUCLEOTIDE SEQUENCE [LARGE SCALE GENOMIC DNA]</scope>
    <source>
        <strain evidence="2 3">MD130-1</strain>
    </source>
</reference>
<keyword evidence="3" id="KW-1185">Reference proteome</keyword>
<dbReference type="EMBL" id="BIXZ01000019">
    <property type="protein sequence ID" value="GCF16177.1"/>
    <property type="molecule type" value="Genomic_DNA"/>
</dbReference>
<evidence type="ECO:0000313" key="3">
    <source>
        <dbReference type="Proteomes" id="UP000304382"/>
    </source>
</evidence>
<name>A0A4C2ER06_9EURY</name>
<dbReference type="Proteomes" id="UP000304382">
    <property type="component" value="Unassembled WGS sequence"/>
</dbReference>
<dbReference type="AlphaFoldDB" id="A0A4C2ER06"/>
<feature type="region of interest" description="Disordered" evidence="1">
    <location>
        <begin position="166"/>
        <end position="185"/>
    </location>
</feature>